<dbReference type="Pfam" id="PF08501">
    <property type="entry name" value="Shikimate_dh_N"/>
    <property type="match status" value="1"/>
</dbReference>
<evidence type="ECO:0000259" key="3">
    <source>
        <dbReference type="Pfam" id="PF08501"/>
    </source>
</evidence>
<organism evidence="4 5">
    <name type="scientific">Novosphingobium humi</name>
    <dbReference type="NCBI Taxonomy" id="2282397"/>
    <lineage>
        <taxon>Bacteria</taxon>
        <taxon>Pseudomonadati</taxon>
        <taxon>Pseudomonadota</taxon>
        <taxon>Alphaproteobacteria</taxon>
        <taxon>Sphingomonadales</taxon>
        <taxon>Sphingomonadaceae</taxon>
        <taxon>Novosphingobium</taxon>
    </lineage>
</organism>
<evidence type="ECO:0000313" key="4">
    <source>
        <dbReference type="EMBL" id="WCT76843.1"/>
    </source>
</evidence>
<dbReference type="InterPro" id="IPR022893">
    <property type="entry name" value="Shikimate_DH_fam"/>
</dbReference>
<dbReference type="Gene3D" id="3.40.50.10860">
    <property type="entry name" value="Leucine Dehydrogenase, chain A, domain 1"/>
    <property type="match status" value="1"/>
</dbReference>
<accession>A0ABY7TUC7</accession>
<keyword evidence="5" id="KW-1185">Reference proteome</keyword>
<dbReference type="SUPFAM" id="SSF53223">
    <property type="entry name" value="Aminoacid dehydrogenase-like, N-terminal domain"/>
    <property type="match status" value="1"/>
</dbReference>
<evidence type="ECO:0000256" key="1">
    <source>
        <dbReference type="ARBA" id="ARBA00004871"/>
    </source>
</evidence>
<gene>
    <name evidence="4" type="ORF">PQ457_13035</name>
</gene>
<keyword evidence="2" id="KW-0057">Aromatic amino acid biosynthesis</keyword>
<feature type="domain" description="Shikimate dehydrogenase substrate binding N-terminal" evidence="3">
    <location>
        <begin position="15"/>
        <end position="95"/>
    </location>
</feature>
<dbReference type="PANTHER" id="PTHR21089">
    <property type="entry name" value="SHIKIMATE DEHYDROGENASE"/>
    <property type="match status" value="1"/>
</dbReference>
<dbReference type="InterPro" id="IPR046346">
    <property type="entry name" value="Aminoacid_DH-like_N_sf"/>
</dbReference>
<sequence length="118" mass="13137">MIHACPPLSSHAVGLIGRGISASRSPAIHEAEARALGMPLTYRLFDFDMMGWGDEDLGRAVRLMRDVGYSGANVTFPFKQQVIEHCDELGDEARCWAAGRWVSIGRWWRSLRCSAARC</sequence>
<dbReference type="RefSeq" id="WP_273617245.1">
    <property type="nucleotide sequence ID" value="NZ_CP117417.1"/>
</dbReference>
<protein>
    <recommendedName>
        <fullName evidence="3">Shikimate dehydrogenase substrate binding N-terminal domain-containing protein</fullName>
    </recommendedName>
</protein>
<proteinExistence type="predicted"/>
<dbReference type="InterPro" id="IPR013708">
    <property type="entry name" value="Shikimate_DH-bd_N"/>
</dbReference>
<name>A0ABY7TUC7_9SPHN</name>
<evidence type="ECO:0000256" key="2">
    <source>
        <dbReference type="ARBA" id="ARBA00023141"/>
    </source>
</evidence>
<dbReference type="PANTHER" id="PTHR21089:SF1">
    <property type="entry name" value="BIFUNCTIONAL 3-DEHYDROQUINATE DEHYDRATASE_SHIKIMATE DEHYDROGENASE, CHLOROPLASTIC"/>
    <property type="match status" value="1"/>
</dbReference>
<comment type="pathway">
    <text evidence="1">Metabolic intermediate biosynthesis; chorismate biosynthesis; chorismate from D-erythrose 4-phosphate and phosphoenolpyruvate: step 4/7.</text>
</comment>
<keyword evidence="2" id="KW-0028">Amino-acid biosynthesis</keyword>
<reference evidence="4 5" key="1">
    <citation type="submission" date="2023-02" db="EMBL/GenBank/DDBJ databases">
        <title>Genome sequence of Novosphingobium humi KACC 19094.</title>
        <authorList>
            <person name="Kim S."/>
            <person name="Heo J."/>
            <person name="Kwon S.-W."/>
        </authorList>
    </citation>
    <scope>NUCLEOTIDE SEQUENCE [LARGE SCALE GENOMIC DNA]</scope>
    <source>
        <strain evidence="4 5">KACC 19094</strain>
    </source>
</reference>
<dbReference type="EMBL" id="CP117417">
    <property type="protein sequence ID" value="WCT76843.1"/>
    <property type="molecule type" value="Genomic_DNA"/>
</dbReference>
<dbReference type="Proteomes" id="UP001218231">
    <property type="component" value="Chromosome"/>
</dbReference>
<evidence type="ECO:0000313" key="5">
    <source>
        <dbReference type="Proteomes" id="UP001218231"/>
    </source>
</evidence>